<dbReference type="EMBL" id="WTPW01001751">
    <property type="protein sequence ID" value="KAF0416415.1"/>
    <property type="molecule type" value="Genomic_DNA"/>
</dbReference>
<evidence type="ECO:0000256" key="2">
    <source>
        <dbReference type="ARBA" id="ARBA00019884"/>
    </source>
</evidence>
<comment type="caution">
    <text evidence="11">The sequence shown here is derived from an EMBL/GenBank/DDBJ whole genome shotgun (WGS) entry which is preliminary data.</text>
</comment>
<protein>
    <recommendedName>
        <fullName evidence="2 9">SWI5-dependent HO expression protein 3</fullName>
    </recommendedName>
</protein>
<keyword evidence="5 9" id="KW-0694">RNA-binding</keyword>
<keyword evidence="9" id="KW-0509">mRNA transport</keyword>
<evidence type="ECO:0000256" key="5">
    <source>
        <dbReference type="ARBA" id="ARBA00022884"/>
    </source>
</evidence>
<keyword evidence="4 9" id="KW-0256">Endoplasmic reticulum</keyword>
<evidence type="ECO:0000256" key="8">
    <source>
        <dbReference type="ARBA" id="ARBA00024975"/>
    </source>
</evidence>
<proteinExistence type="inferred from homology"/>
<accession>A0A8H3X7J2</accession>
<dbReference type="InterPro" id="IPR031398">
    <property type="entry name" value="She3"/>
</dbReference>
<dbReference type="GO" id="GO:0051028">
    <property type="term" value="P:mRNA transport"/>
    <property type="evidence" value="ECO:0007669"/>
    <property type="project" value="UniProtKB-UniRule"/>
</dbReference>
<dbReference type="GO" id="GO:0005789">
    <property type="term" value="C:endoplasmic reticulum membrane"/>
    <property type="evidence" value="ECO:0007669"/>
    <property type="project" value="UniProtKB-SubCell"/>
</dbReference>
<gene>
    <name evidence="9" type="primary">SHE3</name>
    <name evidence="11" type="ORF">F8M41_007452</name>
</gene>
<feature type="coiled-coil region" evidence="9">
    <location>
        <begin position="122"/>
        <end position="276"/>
    </location>
</feature>
<sequence length="323" mass="38248">MTYFTYFFFVYHFFFMETTIFYYFLHPIKVTTLKHQVHTLRHDLAEKNALLATVQKKLNRHRHQTTNGGMTNESTTGRVIGNLHHEIEYLKKEVADAKTQIHVAKVARDRADRQVQEHSASHQTLRLEIDSLKRMLERKERQVKELEELSKDHERKRMDLKSERDNTNIKLQESELKASNLEHQLALALSSKEQAELQYQLLTKEMKNFKQRYVEDVELIKKEFQELREEMNSTARDLEDVVVEAGAKIEEITSQRQVEVEELQSIQAKLRENQEKSFSRIQSEVEMVKKDVDISNQKTKAHTDQITYIQKELSGKMSWLRSI</sequence>
<dbReference type="GO" id="GO:0003723">
    <property type="term" value="F:RNA binding"/>
    <property type="evidence" value="ECO:0007669"/>
    <property type="project" value="UniProtKB-KW"/>
</dbReference>
<dbReference type="Proteomes" id="UP000439903">
    <property type="component" value="Unassembled WGS sequence"/>
</dbReference>
<keyword evidence="10" id="KW-1133">Transmembrane helix</keyword>
<evidence type="ECO:0000256" key="10">
    <source>
        <dbReference type="SAM" id="Phobius"/>
    </source>
</evidence>
<name>A0A8H3X7J2_GIGMA</name>
<feature type="transmembrane region" description="Helical" evidence="10">
    <location>
        <begin position="6"/>
        <end position="25"/>
    </location>
</feature>
<comment type="similarity">
    <text evidence="1 9">Belongs to the SHE3 family.</text>
</comment>
<dbReference type="GO" id="GO:0048309">
    <property type="term" value="P:endoplasmic reticulum inheritance"/>
    <property type="evidence" value="ECO:0007669"/>
    <property type="project" value="InterPro"/>
</dbReference>
<evidence type="ECO:0000256" key="6">
    <source>
        <dbReference type="ARBA" id="ARBA00023054"/>
    </source>
</evidence>
<organism evidence="11 12">
    <name type="scientific">Gigaspora margarita</name>
    <dbReference type="NCBI Taxonomy" id="4874"/>
    <lineage>
        <taxon>Eukaryota</taxon>
        <taxon>Fungi</taxon>
        <taxon>Fungi incertae sedis</taxon>
        <taxon>Mucoromycota</taxon>
        <taxon>Glomeromycotina</taxon>
        <taxon>Glomeromycetes</taxon>
        <taxon>Diversisporales</taxon>
        <taxon>Gigasporaceae</taxon>
        <taxon>Gigaspora</taxon>
    </lineage>
</organism>
<comment type="subcellular location">
    <subcellularLocation>
        <location evidence="9">Endoplasmic reticulum membrane</location>
        <topology evidence="9">Peripheral membrane protein</topology>
    </subcellularLocation>
</comment>
<evidence type="ECO:0000313" key="12">
    <source>
        <dbReference type="Proteomes" id="UP000439903"/>
    </source>
</evidence>
<keyword evidence="7 9" id="KW-0472">Membrane</keyword>
<evidence type="ECO:0000256" key="3">
    <source>
        <dbReference type="ARBA" id="ARBA00022448"/>
    </source>
</evidence>
<comment type="function">
    <text evidence="8">RNA-binding protein that binds specific mRNAs including the ASH1 mRNA, coding for a repressor of the HO endonuclease. Part of the mRNA localization machinery that restricts accumulation of certain proteins to the bud and in the daughter cell. Required for the delivery of cortical endoplasmic reticulum into the emerging bud.</text>
</comment>
<evidence type="ECO:0000256" key="9">
    <source>
        <dbReference type="RuleBase" id="RU362142"/>
    </source>
</evidence>
<keyword evidence="6 9" id="KW-0175">Coiled coil</keyword>
<dbReference type="AlphaFoldDB" id="A0A8H3X7J2"/>
<keyword evidence="3 9" id="KW-0813">Transport</keyword>
<reference evidence="11 12" key="1">
    <citation type="journal article" date="2019" name="Environ. Microbiol.">
        <title>At the nexus of three kingdoms: the genome of the mycorrhizal fungus Gigaspora margarita provides insights into plant, endobacterial and fungal interactions.</title>
        <authorList>
            <person name="Venice F."/>
            <person name="Ghignone S."/>
            <person name="Salvioli di Fossalunga A."/>
            <person name="Amselem J."/>
            <person name="Novero M."/>
            <person name="Xianan X."/>
            <person name="Sedzielewska Toro K."/>
            <person name="Morin E."/>
            <person name="Lipzen A."/>
            <person name="Grigoriev I.V."/>
            <person name="Henrissat B."/>
            <person name="Martin F.M."/>
            <person name="Bonfante P."/>
        </authorList>
    </citation>
    <scope>NUCLEOTIDE SEQUENCE [LARGE SCALE GENOMIC DNA]</scope>
    <source>
        <strain evidence="11 12">BEG34</strain>
    </source>
</reference>
<evidence type="ECO:0000313" key="11">
    <source>
        <dbReference type="EMBL" id="KAF0416415.1"/>
    </source>
</evidence>
<evidence type="ECO:0000256" key="1">
    <source>
        <dbReference type="ARBA" id="ARBA00008123"/>
    </source>
</evidence>
<evidence type="ECO:0000256" key="7">
    <source>
        <dbReference type="ARBA" id="ARBA00023136"/>
    </source>
</evidence>
<keyword evidence="10" id="KW-0812">Transmembrane</keyword>
<keyword evidence="12" id="KW-1185">Reference proteome</keyword>
<dbReference type="Pfam" id="PF17078">
    <property type="entry name" value="SHE3"/>
    <property type="match status" value="1"/>
</dbReference>
<dbReference type="OrthoDB" id="6088208at2759"/>
<evidence type="ECO:0000256" key="4">
    <source>
        <dbReference type="ARBA" id="ARBA00022824"/>
    </source>
</evidence>